<dbReference type="AlphaFoldDB" id="A0A811VH71"/>
<evidence type="ECO:0000313" key="3">
    <source>
        <dbReference type="Proteomes" id="UP000606786"/>
    </source>
</evidence>
<name>A0A811VH71_CERCA</name>
<evidence type="ECO:0000256" key="1">
    <source>
        <dbReference type="SAM" id="MobiDB-lite"/>
    </source>
</evidence>
<feature type="region of interest" description="Disordered" evidence="1">
    <location>
        <begin position="1"/>
        <end position="25"/>
    </location>
</feature>
<accession>A0A811VH71</accession>
<gene>
    <name evidence="2" type="ORF">CCAP1982_LOCUS22341</name>
</gene>
<dbReference type="EMBL" id="CAJHJT010000056">
    <property type="protein sequence ID" value="CAD7014344.1"/>
    <property type="molecule type" value="Genomic_DNA"/>
</dbReference>
<proteinExistence type="predicted"/>
<comment type="caution">
    <text evidence="2">The sequence shown here is derived from an EMBL/GenBank/DDBJ whole genome shotgun (WGS) entry which is preliminary data.</text>
</comment>
<dbReference type="Proteomes" id="UP000606786">
    <property type="component" value="Unassembled WGS sequence"/>
</dbReference>
<reference evidence="2" key="1">
    <citation type="submission" date="2020-11" db="EMBL/GenBank/DDBJ databases">
        <authorList>
            <person name="Whitehead M."/>
        </authorList>
    </citation>
    <scope>NUCLEOTIDE SEQUENCE</scope>
    <source>
        <strain evidence="2">EGII</strain>
    </source>
</reference>
<protein>
    <submittedName>
        <fullName evidence="2">(Mediterranean fruit fly) hypothetical protein</fullName>
    </submittedName>
</protein>
<sequence length="103" mass="11267">MENWVGDNVSGKTGSSIQTTDAQHRNNTVYSVKSNCHIPAANLVPTRNVTIQVSLSEKTKSVLVSVHKETIKRFSEKGPASSIEGKELGIELAIREVLSEEFL</sequence>
<feature type="compositionally biased region" description="Polar residues" evidence="1">
    <location>
        <begin position="10"/>
        <end position="25"/>
    </location>
</feature>
<evidence type="ECO:0000313" key="2">
    <source>
        <dbReference type="EMBL" id="CAD7014344.1"/>
    </source>
</evidence>
<keyword evidence="3" id="KW-1185">Reference proteome</keyword>
<organism evidence="2 3">
    <name type="scientific">Ceratitis capitata</name>
    <name type="common">Mediterranean fruit fly</name>
    <name type="synonym">Tephritis capitata</name>
    <dbReference type="NCBI Taxonomy" id="7213"/>
    <lineage>
        <taxon>Eukaryota</taxon>
        <taxon>Metazoa</taxon>
        <taxon>Ecdysozoa</taxon>
        <taxon>Arthropoda</taxon>
        <taxon>Hexapoda</taxon>
        <taxon>Insecta</taxon>
        <taxon>Pterygota</taxon>
        <taxon>Neoptera</taxon>
        <taxon>Endopterygota</taxon>
        <taxon>Diptera</taxon>
        <taxon>Brachycera</taxon>
        <taxon>Muscomorpha</taxon>
        <taxon>Tephritoidea</taxon>
        <taxon>Tephritidae</taxon>
        <taxon>Ceratitis</taxon>
        <taxon>Ceratitis</taxon>
    </lineage>
</organism>